<feature type="compositionally biased region" description="Basic and acidic residues" evidence="1">
    <location>
        <begin position="432"/>
        <end position="450"/>
    </location>
</feature>
<feature type="domain" description="C2H2-type" evidence="2">
    <location>
        <begin position="284"/>
        <end position="308"/>
    </location>
</feature>
<feature type="region of interest" description="Disordered" evidence="1">
    <location>
        <begin position="119"/>
        <end position="183"/>
    </location>
</feature>
<evidence type="ECO:0000313" key="4">
    <source>
        <dbReference type="Proteomes" id="UP001196413"/>
    </source>
</evidence>
<feature type="region of interest" description="Disordered" evidence="1">
    <location>
        <begin position="416"/>
        <end position="450"/>
    </location>
</feature>
<dbReference type="GO" id="GO:0043565">
    <property type="term" value="F:sequence-specific DNA binding"/>
    <property type="evidence" value="ECO:0007669"/>
    <property type="project" value="TreeGrafter"/>
</dbReference>
<dbReference type="Proteomes" id="UP001196413">
    <property type="component" value="Unassembled WGS sequence"/>
</dbReference>
<dbReference type="GO" id="GO:0010468">
    <property type="term" value="P:regulation of gene expression"/>
    <property type="evidence" value="ECO:0007669"/>
    <property type="project" value="TreeGrafter"/>
</dbReference>
<dbReference type="PANTHER" id="PTHR14312:SF1">
    <property type="entry name" value="BASIC-LEUCINE ZIPPER TRANSCRIPTION FACTOR A"/>
    <property type="match status" value="1"/>
</dbReference>
<feature type="compositionally biased region" description="Low complexity" evidence="1">
    <location>
        <begin position="468"/>
        <end position="496"/>
    </location>
</feature>
<feature type="region of interest" description="Disordered" evidence="1">
    <location>
        <begin position="468"/>
        <end position="514"/>
    </location>
</feature>
<feature type="compositionally biased region" description="Low complexity" evidence="1">
    <location>
        <begin position="134"/>
        <end position="145"/>
    </location>
</feature>
<dbReference type="SMART" id="SM00355">
    <property type="entry name" value="ZnF_C2H2"/>
    <property type="match status" value="4"/>
</dbReference>
<keyword evidence="4" id="KW-1185">Reference proteome</keyword>
<accession>A0AAD5MJ15</accession>
<dbReference type="InterPro" id="IPR013087">
    <property type="entry name" value="Znf_C2H2_type"/>
</dbReference>
<dbReference type="GO" id="GO:0005634">
    <property type="term" value="C:nucleus"/>
    <property type="evidence" value="ECO:0007669"/>
    <property type="project" value="TreeGrafter"/>
</dbReference>
<feature type="compositionally biased region" description="Low complexity" evidence="1">
    <location>
        <begin position="152"/>
        <end position="182"/>
    </location>
</feature>
<evidence type="ECO:0000259" key="2">
    <source>
        <dbReference type="SMART" id="SM00355"/>
    </source>
</evidence>
<reference evidence="3" key="1">
    <citation type="submission" date="2021-06" db="EMBL/GenBank/DDBJ databases">
        <title>Parelaphostrongylus tenuis whole genome reference sequence.</title>
        <authorList>
            <person name="Garwood T.J."/>
            <person name="Larsen P.A."/>
            <person name="Fountain-Jones N.M."/>
            <person name="Garbe J.R."/>
            <person name="Macchietto M.G."/>
            <person name="Kania S.A."/>
            <person name="Gerhold R.W."/>
            <person name="Richards J.E."/>
            <person name="Wolf T.M."/>
        </authorList>
    </citation>
    <scope>NUCLEOTIDE SEQUENCE</scope>
    <source>
        <strain evidence="3">MNPRO001-30</strain>
        <tissue evidence="3">Meninges</tissue>
    </source>
</reference>
<dbReference type="PANTHER" id="PTHR14312">
    <property type="entry name" value="CREB/ATF BZIP TRANSCRIPTION FACTOR"/>
    <property type="match status" value="1"/>
</dbReference>
<evidence type="ECO:0000256" key="1">
    <source>
        <dbReference type="SAM" id="MobiDB-lite"/>
    </source>
</evidence>
<dbReference type="InterPro" id="IPR055987">
    <property type="entry name" value="DUF7565"/>
</dbReference>
<evidence type="ECO:0000313" key="3">
    <source>
        <dbReference type="EMBL" id="KAJ1359165.1"/>
    </source>
</evidence>
<feature type="domain" description="C2H2-type" evidence="2">
    <location>
        <begin position="314"/>
        <end position="339"/>
    </location>
</feature>
<dbReference type="AlphaFoldDB" id="A0AAD5MJ15"/>
<feature type="domain" description="C2H2-type" evidence="2">
    <location>
        <begin position="44"/>
        <end position="68"/>
    </location>
</feature>
<feature type="domain" description="C2H2-type" evidence="2">
    <location>
        <begin position="12"/>
        <end position="38"/>
    </location>
</feature>
<name>A0AAD5MJ15_PARTN</name>
<dbReference type="EMBL" id="JAHQIW010003558">
    <property type="protein sequence ID" value="KAJ1359165.1"/>
    <property type="molecule type" value="Genomic_DNA"/>
</dbReference>
<dbReference type="Pfam" id="PF24446">
    <property type="entry name" value="DUF7565"/>
    <property type="match status" value="1"/>
</dbReference>
<organism evidence="3 4">
    <name type="scientific">Parelaphostrongylus tenuis</name>
    <name type="common">Meningeal worm</name>
    <dbReference type="NCBI Taxonomy" id="148309"/>
    <lineage>
        <taxon>Eukaryota</taxon>
        <taxon>Metazoa</taxon>
        <taxon>Ecdysozoa</taxon>
        <taxon>Nematoda</taxon>
        <taxon>Chromadorea</taxon>
        <taxon>Rhabditida</taxon>
        <taxon>Rhabditina</taxon>
        <taxon>Rhabditomorpha</taxon>
        <taxon>Strongyloidea</taxon>
        <taxon>Metastrongylidae</taxon>
        <taxon>Parelaphostrongylus</taxon>
    </lineage>
</organism>
<dbReference type="Gene3D" id="3.30.160.60">
    <property type="entry name" value="Classic Zinc Finger"/>
    <property type="match status" value="2"/>
</dbReference>
<comment type="caution">
    <text evidence="3">The sequence shown here is derived from an EMBL/GenBank/DDBJ whole genome shotgun (WGS) entry which is preliminary data.</text>
</comment>
<sequence>MNQNHLSPATGYPCLECSGSTPKFPTAEELEIHIASDHLNYCPYECERCRFAKFPTEYALISHCKNDHELKEFFVRYRFTLEGERKSLELKSKMRACLRQRAIYEDHLGLGTSNGHSQLFHGSGEKYEDTDSFPSSVEPSVSSSEHPAVIHSGSSASSAASSASGVVPPATSPATVPVTPTSLMPNVHRNITNSGGNFLQQNSMSYTGSMDTTQQLHLSQNHLSTNYGSNFPSNSNPPASAALAELSPMDFASDAMSSGMDFAALIGEGEELIRKVSYVPKDAVICQICGLKVSNQRSSLVYHANTKHIKLNLYQCAVCQKTWQTIAKSDVLKHVKAIHNGDENMIIDNRKRLGYQLRMFTARCFPPKQNNKARPLTAGCSPPRPGGIPPSDGDYNNMHSESTSQILQSFIVSGNSAANNTPKEEPDMDHDEAEHEDGCDGLDEVDHGYGDGRTMQAALACMVAQQQQHQQQQQQQLQQQQQQQQHNNNNNNNNNNSSSINSNKCSEGVGSKLD</sequence>
<gene>
    <name evidence="3" type="ORF">KIN20_017823</name>
</gene>
<protein>
    <recommendedName>
        <fullName evidence="2">C2H2-type domain-containing protein</fullName>
    </recommendedName>
</protein>
<feature type="region of interest" description="Disordered" evidence="1">
    <location>
        <begin position="370"/>
        <end position="399"/>
    </location>
</feature>
<proteinExistence type="predicted"/>